<comment type="caution">
    <text evidence="5">The sequence shown here is derived from an EMBL/GenBank/DDBJ whole genome shotgun (WGS) entry which is preliminary data.</text>
</comment>
<dbReference type="Gene3D" id="3.40.50.2300">
    <property type="match status" value="2"/>
</dbReference>
<accession>A0A939LQ48</accession>
<evidence type="ECO:0000313" key="6">
    <source>
        <dbReference type="Proteomes" id="UP000664209"/>
    </source>
</evidence>
<dbReference type="SUPFAM" id="SSF47413">
    <property type="entry name" value="lambda repressor-like DNA-binding domains"/>
    <property type="match status" value="1"/>
</dbReference>
<gene>
    <name evidence="5" type="ORF">J4G33_12560</name>
</gene>
<evidence type="ECO:0000259" key="4">
    <source>
        <dbReference type="PROSITE" id="PS50932"/>
    </source>
</evidence>
<dbReference type="PANTHER" id="PTHR30146">
    <property type="entry name" value="LACI-RELATED TRANSCRIPTIONAL REPRESSOR"/>
    <property type="match status" value="1"/>
</dbReference>
<dbReference type="SUPFAM" id="SSF53822">
    <property type="entry name" value="Periplasmic binding protein-like I"/>
    <property type="match status" value="1"/>
</dbReference>
<organism evidence="5 6">
    <name type="scientific">Actinotalea soli</name>
    <dbReference type="NCBI Taxonomy" id="2819234"/>
    <lineage>
        <taxon>Bacteria</taxon>
        <taxon>Bacillati</taxon>
        <taxon>Actinomycetota</taxon>
        <taxon>Actinomycetes</taxon>
        <taxon>Micrococcales</taxon>
        <taxon>Cellulomonadaceae</taxon>
        <taxon>Actinotalea</taxon>
    </lineage>
</organism>
<dbReference type="SMART" id="SM00354">
    <property type="entry name" value="HTH_LACI"/>
    <property type="match status" value="1"/>
</dbReference>
<dbReference type="GO" id="GO:0003700">
    <property type="term" value="F:DNA-binding transcription factor activity"/>
    <property type="evidence" value="ECO:0007669"/>
    <property type="project" value="TreeGrafter"/>
</dbReference>
<dbReference type="Gene3D" id="1.10.260.40">
    <property type="entry name" value="lambda repressor-like DNA-binding domains"/>
    <property type="match status" value="1"/>
</dbReference>
<feature type="domain" description="HTH lacI-type" evidence="4">
    <location>
        <begin position="14"/>
        <end position="68"/>
    </location>
</feature>
<dbReference type="InterPro" id="IPR028082">
    <property type="entry name" value="Peripla_BP_I"/>
</dbReference>
<dbReference type="InterPro" id="IPR000843">
    <property type="entry name" value="HTH_LacI"/>
</dbReference>
<dbReference type="InterPro" id="IPR010982">
    <property type="entry name" value="Lambda_DNA-bd_dom_sf"/>
</dbReference>
<dbReference type="EMBL" id="JAGEMK010000007">
    <property type="protein sequence ID" value="MBO1752637.1"/>
    <property type="molecule type" value="Genomic_DNA"/>
</dbReference>
<dbReference type="CDD" id="cd06267">
    <property type="entry name" value="PBP1_LacI_sugar_binding-like"/>
    <property type="match status" value="1"/>
</dbReference>
<keyword evidence="2 5" id="KW-0238">DNA-binding</keyword>
<dbReference type="AlphaFoldDB" id="A0A939LQ48"/>
<evidence type="ECO:0000256" key="2">
    <source>
        <dbReference type="ARBA" id="ARBA00023125"/>
    </source>
</evidence>
<reference evidence="5" key="1">
    <citation type="submission" date="2021-03" db="EMBL/GenBank/DDBJ databases">
        <title>Actinotalea soli sp. nov., isolated from soil.</title>
        <authorList>
            <person name="Ping W."/>
            <person name="Zhang J."/>
        </authorList>
    </citation>
    <scope>NUCLEOTIDE SEQUENCE</scope>
    <source>
        <strain evidence="5">BY-33</strain>
    </source>
</reference>
<evidence type="ECO:0000313" key="5">
    <source>
        <dbReference type="EMBL" id="MBO1752637.1"/>
    </source>
</evidence>
<dbReference type="Pfam" id="PF00356">
    <property type="entry name" value="LacI"/>
    <property type="match status" value="1"/>
</dbReference>
<proteinExistence type="predicted"/>
<dbReference type="PANTHER" id="PTHR30146:SF109">
    <property type="entry name" value="HTH-TYPE TRANSCRIPTIONAL REGULATOR GALS"/>
    <property type="match status" value="1"/>
</dbReference>
<keyword evidence="6" id="KW-1185">Reference proteome</keyword>
<dbReference type="Proteomes" id="UP000664209">
    <property type="component" value="Unassembled WGS sequence"/>
</dbReference>
<evidence type="ECO:0000256" key="1">
    <source>
        <dbReference type="ARBA" id="ARBA00023015"/>
    </source>
</evidence>
<sequence>MTLGVASAGRRVAPTIRQVAALAGVSRATASRAINGGHLVSPQARAAVEAAVAELGFTPNPVARSLATRRTGSVALVLPEPNTRVLTDPFFASTINGMARALEHTDLQLVLLIARQDGWSTRTVRYLTTGHVDGAVVASHHRDDRLNRELVESGLPCVFIGRPLDVPATARYVDTDNDHAAQLATEHLIGLGRTRIGTIAGPADMSAAIDRLSGWRAAMGAAGLAQDAVELADFTVEGGGAAMARLIEAHPDLDAVFVASDLMASGAVGELSDRGVRVPEDVAVFGFDDLGVATTTTPALSTMGQPIEDMATRAGQILHALLAGEEVEEISVMFPARLVLRESA</sequence>
<dbReference type="PROSITE" id="PS50932">
    <property type="entry name" value="HTH_LACI_2"/>
    <property type="match status" value="1"/>
</dbReference>
<dbReference type="Pfam" id="PF13377">
    <property type="entry name" value="Peripla_BP_3"/>
    <property type="match status" value="1"/>
</dbReference>
<dbReference type="CDD" id="cd01392">
    <property type="entry name" value="HTH_LacI"/>
    <property type="match status" value="1"/>
</dbReference>
<keyword evidence="3" id="KW-0804">Transcription</keyword>
<evidence type="ECO:0000256" key="3">
    <source>
        <dbReference type="ARBA" id="ARBA00023163"/>
    </source>
</evidence>
<protein>
    <submittedName>
        <fullName evidence="5">LacI family DNA-binding transcriptional regulator</fullName>
    </submittedName>
</protein>
<dbReference type="InterPro" id="IPR046335">
    <property type="entry name" value="LacI/GalR-like_sensor"/>
</dbReference>
<dbReference type="GO" id="GO:0000976">
    <property type="term" value="F:transcription cis-regulatory region binding"/>
    <property type="evidence" value="ECO:0007669"/>
    <property type="project" value="TreeGrafter"/>
</dbReference>
<name>A0A939LQ48_9CELL</name>
<keyword evidence="1" id="KW-0805">Transcription regulation</keyword>